<evidence type="ECO:0000259" key="4">
    <source>
        <dbReference type="PROSITE" id="PS50987"/>
    </source>
</evidence>
<dbReference type="InterPro" id="IPR051011">
    <property type="entry name" value="Metal_resp_trans_reg"/>
</dbReference>
<dbReference type="EMBL" id="LAZR01017407">
    <property type="protein sequence ID" value="KKM00556.1"/>
    <property type="molecule type" value="Genomic_DNA"/>
</dbReference>
<organism evidence="5">
    <name type="scientific">marine sediment metagenome</name>
    <dbReference type="NCBI Taxonomy" id="412755"/>
    <lineage>
        <taxon>unclassified sequences</taxon>
        <taxon>metagenomes</taxon>
        <taxon>ecological metagenomes</taxon>
    </lineage>
</organism>
<dbReference type="InterPro" id="IPR036390">
    <property type="entry name" value="WH_DNA-bd_sf"/>
</dbReference>
<evidence type="ECO:0000313" key="5">
    <source>
        <dbReference type="EMBL" id="KKM00556.1"/>
    </source>
</evidence>
<keyword evidence="2" id="KW-0238">DNA-binding</keyword>
<feature type="domain" description="HTH arsR-type" evidence="4">
    <location>
        <begin position="1"/>
        <end position="97"/>
    </location>
</feature>
<dbReference type="PRINTS" id="PR00778">
    <property type="entry name" value="HTHARSR"/>
</dbReference>
<keyword evidence="1" id="KW-0805">Transcription regulation</keyword>
<dbReference type="SMART" id="SM00418">
    <property type="entry name" value="HTH_ARSR"/>
    <property type="match status" value="1"/>
</dbReference>
<dbReference type="GO" id="GO:0003700">
    <property type="term" value="F:DNA-binding transcription factor activity"/>
    <property type="evidence" value="ECO:0007669"/>
    <property type="project" value="InterPro"/>
</dbReference>
<dbReference type="GO" id="GO:0003677">
    <property type="term" value="F:DNA binding"/>
    <property type="evidence" value="ECO:0007669"/>
    <property type="project" value="UniProtKB-KW"/>
</dbReference>
<gene>
    <name evidence="5" type="ORF">LCGC14_1803250</name>
</gene>
<evidence type="ECO:0000256" key="2">
    <source>
        <dbReference type="ARBA" id="ARBA00023125"/>
    </source>
</evidence>
<dbReference type="SUPFAM" id="SSF46785">
    <property type="entry name" value="Winged helix' DNA-binding domain"/>
    <property type="match status" value="1"/>
</dbReference>
<comment type="caution">
    <text evidence="5">The sequence shown here is derived from an EMBL/GenBank/DDBJ whole genome shotgun (WGS) entry which is preliminary data.</text>
</comment>
<proteinExistence type="predicted"/>
<dbReference type="PROSITE" id="PS50987">
    <property type="entry name" value="HTH_ARSR_2"/>
    <property type="match status" value="1"/>
</dbReference>
<dbReference type="InterPro" id="IPR001845">
    <property type="entry name" value="HTH_ArsR_DNA-bd_dom"/>
</dbReference>
<evidence type="ECO:0000256" key="3">
    <source>
        <dbReference type="ARBA" id="ARBA00023163"/>
    </source>
</evidence>
<dbReference type="PANTHER" id="PTHR43132">
    <property type="entry name" value="ARSENICAL RESISTANCE OPERON REPRESSOR ARSR-RELATED"/>
    <property type="match status" value="1"/>
</dbReference>
<keyword evidence="3" id="KW-0804">Transcription</keyword>
<accession>A0A0F9J3N4</accession>
<reference evidence="5" key="1">
    <citation type="journal article" date="2015" name="Nature">
        <title>Complex archaea that bridge the gap between prokaryotes and eukaryotes.</title>
        <authorList>
            <person name="Spang A."/>
            <person name="Saw J.H."/>
            <person name="Jorgensen S.L."/>
            <person name="Zaremba-Niedzwiedzka K."/>
            <person name="Martijn J."/>
            <person name="Lind A.E."/>
            <person name="van Eijk R."/>
            <person name="Schleper C."/>
            <person name="Guy L."/>
            <person name="Ettema T.J."/>
        </authorList>
    </citation>
    <scope>NUCLEOTIDE SEQUENCE</scope>
</reference>
<dbReference type="AlphaFoldDB" id="A0A0F9J3N4"/>
<sequence>MMQMQKILQILKILSDEVRLKIVSLLRENELCVCEIMEALGMSQSRISNHLRILRNTGIIEARREGKWIFYSLAKDAMDKALWKIIQTIVNKIDEGDYLTREKILINELISKRGKSGHCPLPGSRCQQ</sequence>
<dbReference type="CDD" id="cd00090">
    <property type="entry name" value="HTH_ARSR"/>
    <property type="match status" value="1"/>
</dbReference>
<dbReference type="InterPro" id="IPR011991">
    <property type="entry name" value="ArsR-like_HTH"/>
</dbReference>
<dbReference type="Pfam" id="PF01022">
    <property type="entry name" value="HTH_5"/>
    <property type="match status" value="1"/>
</dbReference>
<protein>
    <recommendedName>
        <fullName evidence="4">HTH arsR-type domain-containing protein</fullName>
    </recommendedName>
</protein>
<dbReference type="Gene3D" id="1.10.10.10">
    <property type="entry name" value="Winged helix-like DNA-binding domain superfamily/Winged helix DNA-binding domain"/>
    <property type="match status" value="1"/>
</dbReference>
<evidence type="ECO:0000256" key="1">
    <source>
        <dbReference type="ARBA" id="ARBA00023015"/>
    </source>
</evidence>
<dbReference type="PANTHER" id="PTHR43132:SF2">
    <property type="entry name" value="ARSENICAL RESISTANCE OPERON REPRESSOR ARSR-RELATED"/>
    <property type="match status" value="1"/>
</dbReference>
<dbReference type="InterPro" id="IPR036388">
    <property type="entry name" value="WH-like_DNA-bd_sf"/>
</dbReference>
<dbReference type="NCBIfam" id="NF033788">
    <property type="entry name" value="HTH_metalloreg"/>
    <property type="match status" value="1"/>
</dbReference>
<name>A0A0F9J3N4_9ZZZZ</name>